<dbReference type="GO" id="GO:0006508">
    <property type="term" value="P:proteolysis"/>
    <property type="evidence" value="ECO:0007669"/>
    <property type="project" value="InterPro"/>
</dbReference>
<dbReference type="InterPro" id="IPR011600">
    <property type="entry name" value="Pept_C14_caspase"/>
</dbReference>
<dbReference type="Gene3D" id="3.40.50.1460">
    <property type="match status" value="1"/>
</dbReference>
<evidence type="ECO:0000256" key="1">
    <source>
        <dbReference type="SAM" id="Phobius"/>
    </source>
</evidence>
<keyword evidence="1" id="KW-0472">Membrane</keyword>
<dbReference type="OrthoDB" id="4760831at2759"/>
<dbReference type="EMBL" id="ML991841">
    <property type="protein sequence ID" value="KAF2230440.1"/>
    <property type="molecule type" value="Genomic_DNA"/>
</dbReference>
<proteinExistence type="predicted"/>
<keyword evidence="4" id="KW-1185">Reference proteome</keyword>
<reference evidence="3" key="1">
    <citation type="journal article" date="2020" name="Stud. Mycol.">
        <title>101 Dothideomycetes genomes: a test case for predicting lifestyles and emergence of pathogens.</title>
        <authorList>
            <person name="Haridas S."/>
            <person name="Albert R."/>
            <person name="Binder M."/>
            <person name="Bloem J."/>
            <person name="Labutti K."/>
            <person name="Salamov A."/>
            <person name="Andreopoulos B."/>
            <person name="Baker S."/>
            <person name="Barry K."/>
            <person name="Bills G."/>
            <person name="Bluhm B."/>
            <person name="Cannon C."/>
            <person name="Castanera R."/>
            <person name="Culley D."/>
            <person name="Daum C."/>
            <person name="Ezra D."/>
            <person name="Gonzalez J."/>
            <person name="Henrissat B."/>
            <person name="Kuo A."/>
            <person name="Liang C."/>
            <person name="Lipzen A."/>
            <person name="Lutzoni F."/>
            <person name="Magnuson J."/>
            <person name="Mondo S."/>
            <person name="Nolan M."/>
            <person name="Ohm R."/>
            <person name="Pangilinan J."/>
            <person name="Park H.-J."/>
            <person name="Ramirez L."/>
            <person name="Alfaro M."/>
            <person name="Sun H."/>
            <person name="Tritt A."/>
            <person name="Yoshinaga Y."/>
            <person name="Zwiers L.-H."/>
            <person name="Turgeon B."/>
            <person name="Goodwin S."/>
            <person name="Spatafora J."/>
            <person name="Crous P."/>
            <person name="Grigoriev I."/>
        </authorList>
    </citation>
    <scope>NUCLEOTIDE SEQUENCE</scope>
    <source>
        <strain evidence="3">Tuck. ex Michener</strain>
    </source>
</reference>
<name>A0A6A6GY93_VIRVR</name>
<evidence type="ECO:0000259" key="2">
    <source>
        <dbReference type="Pfam" id="PF00656"/>
    </source>
</evidence>
<feature type="domain" description="Peptidase C14 caspase" evidence="2">
    <location>
        <begin position="70"/>
        <end position="239"/>
    </location>
</feature>
<gene>
    <name evidence="3" type="ORF">EV356DRAFT_536373</name>
</gene>
<accession>A0A6A6GY93</accession>
<dbReference type="Pfam" id="PF00656">
    <property type="entry name" value="Peptidase_C14"/>
    <property type="match status" value="1"/>
</dbReference>
<protein>
    <recommendedName>
        <fullName evidence="2">Peptidase C14 caspase domain-containing protein</fullName>
    </recommendedName>
</protein>
<dbReference type="Proteomes" id="UP000800092">
    <property type="component" value="Unassembled WGS sequence"/>
</dbReference>
<dbReference type="GO" id="GO:0004197">
    <property type="term" value="F:cysteine-type endopeptidase activity"/>
    <property type="evidence" value="ECO:0007669"/>
    <property type="project" value="InterPro"/>
</dbReference>
<sequence>MSSPIASRFNSTIGDGSPALCHTKSGSQAEATRLQNLWDDSMKHQTKYVHYSKVAVLMISWEDECDDLKTKNEVDRLADVFENMYKFDVKYAKLNGEQRAQAQLSVHLSKFVLEFEKQGESTLLIIYYAGHGWLHYSQDAKSRQKSLGLAGSLSQKAQKQLRRNGIVWDLAEANIKDVEADVFLIFDCCHAGALCRSMENQRFGALAACAADAKTKIPGKTSFTTALIWALGQLASRSNKPFFESWELRKKIVNYPDFPQDQDPQSFGPNICLAPFSFDNNHQGIHFGQTIEASYIDLRFHCVRLDDKVIASIASMLKEMMLKQEFPTHHINFLGKNSEWRPHQQGLAERYWTLWSAFVKGQGRGHQISQTRPVNDGVDVAAIPLSRFGTFRWDLLRFWNWPWILPMLGGLGLSFIGTASLLQFVRDLSELFLNWF</sequence>
<keyword evidence="1" id="KW-0812">Transmembrane</keyword>
<evidence type="ECO:0000313" key="4">
    <source>
        <dbReference type="Proteomes" id="UP000800092"/>
    </source>
</evidence>
<dbReference type="AlphaFoldDB" id="A0A6A6GY93"/>
<organism evidence="3 4">
    <name type="scientific">Viridothelium virens</name>
    <name type="common">Speckled blister lichen</name>
    <name type="synonym">Trypethelium virens</name>
    <dbReference type="NCBI Taxonomy" id="1048519"/>
    <lineage>
        <taxon>Eukaryota</taxon>
        <taxon>Fungi</taxon>
        <taxon>Dikarya</taxon>
        <taxon>Ascomycota</taxon>
        <taxon>Pezizomycotina</taxon>
        <taxon>Dothideomycetes</taxon>
        <taxon>Dothideomycetes incertae sedis</taxon>
        <taxon>Trypetheliales</taxon>
        <taxon>Trypetheliaceae</taxon>
        <taxon>Viridothelium</taxon>
    </lineage>
</organism>
<keyword evidence="1" id="KW-1133">Transmembrane helix</keyword>
<evidence type="ECO:0000313" key="3">
    <source>
        <dbReference type="EMBL" id="KAF2230440.1"/>
    </source>
</evidence>
<feature type="transmembrane region" description="Helical" evidence="1">
    <location>
        <begin position="401"/>
        <end position="425"/>
    </location>
</feature>